<reference evidence="2 3" key="1">
    <citation type="submission" date="2024-02" db="EMBL/GenBank/DDBJ databases">
        <title>Discinaceae phylogenomics.</title>
        <authorList>
            <person name="Dirks A.C."/>
            <person name="James T.Y."/>
        </authorList>
    </citation>
    <scope>NUCLEOTIDE SEQUENCE [LARGE SCALE GENOMIC DNA]</scope>
    <source>
        <strain evidence="2 3">ACD0624</strain>
    </source>
</reference>
<evidence type="ECO:0000313" key="2">
    <source>
        <dbReference type="EMBL" id="KAL0636615.1"/>
    </source>
</evidence>
<evidence type="ECO:0000256" key="1">
    <source>
        <dbReference type="SAM" id="MobiDB-lite"/>
    </source>
</evidence>
<feature type="region of interest" description="Disordered" evidence="1">
    <location>
        <begin position="1"/>
        <end position="25"/>
    </location>
</feature>
<organism evidence="2 3">
    <name type="scientific">Discina gigas</name>
    <dbReference type="NCBI Taxonomy" id="1032678"/>
    <lineage>
        <taxon>Eukaryota</taxon>
        <taxon>Fungi</taxon>
        <taxon>Dikarya</taxon>
        <taxon>Ascomycota</taxon>
        <taxon>Pezizomycotina</taxon>
        <taxon>Pezizomycetes</taxon>
        <taxon>Pezizales</taxon>
        <taxon>Discinaceae</taxon>
        <taxon>Discina</taxon>
    </lineage>
</organism>
<accession>A0ABR3GL10</accession>
<proteinExistence type="predicted"/>
<comment type="caution">
    <text evidence="2">The sequence shown here is derived from an EMBL/GenBank/DDBJ whole genome shotgun (WGS) entry which is preliminary data.</text>
</comment>
<sequence>MSTKRNFSAVPDAPPPPSNKRSKSRLFIDPSVVLSGLDQRDMTSDQAVLWVREMMEAALALLPESEPKKPKFFVKVIQSSTLDMTDIRNLLQVKHDDESADSMWTLPPVDGPPRMGTTWVETGLTELKSDPHWGVETCEALTRTLVDLLLFDRKRLLSEAGPFHAVRMVGEYPITTHTVEKSTVINGRCDLVLGYGGHPGKKDLSFGLVGIEIKKRYGLGTTASAQLVAYLVGLQQRRRTANKLIHFVYGIATDGVNFIFHRLDDNLNLQCATVIAAQKPLIHRYIDIILESAMHSSPNTSPQPKFPRNMPQFHARIERTLWKHPIPIAKALVKAEDFDYVIVADENGEPCLKLMGEVDIDSDQEERE</sequence>
<keyword evidence="3" id="KW-1185">Reference proteome</keyword>
<protein>
    <submittedName>
        <fullName evidence="2">Uncharacterized protein</fullName>
    </submittedName>
</protein>
<dbReference type="Proteomes" id="UP001447188">
    <property type="component" value="Unassembled WGS sequence"/>
</dbReference>
<name>A0ABR3GL10_9PEZI</name>
<gene>
    <name evidence="2" type="ORF">Q9L58_004461</name>
</gene>
<dbReference type="EMBL" id="JBBBZM010000047">
    <property type="protein sequence ID" value="KAL0636615.1"/>
    <property type="molecule type" value="Genomic_DNA"/>
</dbReference>
<evidence type="ECO:0000313" key="3">
    <source>
        <dbReference type="Proteomes" id="UP001447188"/>
    </source>
</evidence>